<dbReference type="InterPro" id="IPR007410">
    <property type="entry name" value="LpqE-like"/>
</dbReference>
<accession>A0ABV2HWY7</accession>
<organism evidence="1 2">
    <name type="scientific">Mesorhizobium shonense</name>
    <dbReference type="NCBI Taxonomy" id="1209948"/>
    <lineage>
        <taxon>Bacteria</taxon>
        <taxon>Pseudomonadati</taxon>
        <taxon>Pseudomonadota</taxon>
        <taxon>Alphaproteobacteria</taxon>
        <taxon>Hyphomicrobiales</taxon>
        <taxon>Phyllobacteriaceae</taxon>
        <taxon>Mesorhizobium</taxon>
    </lineage>
</organism>
<reference evidence="1 2" key="1">
    <citation type="submission" date="2024-06" db="EMBL/GenBank/DDBJ databases">
        <title>Genomic Encyclopedia of Type Strains, Phase IV (KMG-IV): sequencing the most valuable type-strain genomes for metagenomic binning, comparative biology and taxonomic classification.</title>
        <authorList>
            <person name="Goeker M."/>
        </authorList>
    </citation>
    <scope>NUCLEOTIDE SEQUENCE [LARGE SCALE GENOMIC DNA]</scope>
    <source>
        <strain evidence="1 2">DSM 29846</strain>
    </source>
</reference>
<dbReference type="RefSeq" id="WP_354416467.1">
    <property type="nucleotide sequence ID" value="NZ_JBEPLM010000009.1"/>
</dbReference>
<gene>
    <name evidence="1" type="ORF">ABID26_004548</name>
</gene>
<dbReference type="PANTHER" id="PTHR36302">
    <property type="entry name" value="BLR7088 PROTEIN"/>
    <property type="match status" value="1"/>
</dbReference>
<dbReference type="EMBL" id="JBEPLM010000009">
    <property type="protein sequence ID" value="MET3595136.1"/>
    <property type="molecule type" value="Genomic_DNA"/>
</dbReference>
<dbReference type="InterPro" id="IPR058248">
    <property type="entry name" value="Lxx211020-like"/>
</dbReference>
<dbReference type="Proteomes" id="UP001549036">
    <property type="component" value="Unassembled WGS sequence"/>
</dbReference>
<name>A0ABV2HWY7_9HYPH</name>
<protein>
    <submittedName>
        <fullName evidence="1">Copper(I)-binding protein</fullName>
    </submittedName>
</protein>
<dbReference type="Pfam" id="PF04314">
    <property type="entry name" value="PCuAC"/>
    <property type="match status" value="1"/>
</dbReference>
<dbReference type="InterPro" id="IPR036182">
    <property type="entry name" value="PCuAC_sf"/>
</dbReference>
<keyword evidence="2" id="KW-1185">Reference proteome</keyword>
<proteinExistence type="predicted"/>
<comment type="caution">
    <text evidence="1">The sequence shown here is derived from an EMBL/GenBank/DDBJ whole genome shotgun (WGS) entry which is preliminary data.</text>
</comment>
<evidence type="ECO:0000313" key="1">
    <source>
        <dbReference type="EMBL" id="MET3595136.1"/>
    </source>
</evidence>
<evidence type="ECO:0000313" key="2">
    <source>
        <dbReference type="Proteomes" id="UP001549036"/>
    </source>
</evidence>
<dbReference type="SUPFAM" id="SSF110087">
    <property type="entry name" value="DR1885-like metal-binding protein"/>
    <property type="match status" value="1"/>
</dbReference>
<dbReference type="PANTHER" id="PTHR36302:SF1">
    <property type="entry name" value="COPPER CHAPERONE PCU(A)C"/>
    <property type="match status" value="1"/>
</dbReference>
<dbReference type="Gene3D" id="2.60.40.1890">
    <property type="entry name" value="PCu(A)C copper chaperone"/>
    <property type="match status" value="1"/>
</dbReference>
<sequence>MQHPFRAFARTFSRTHQSSRLHSFEERLGIVVFTVALLFATTHSLWAHEFKVGDIEIVHPWSQATPEGAKVAAGYLVLKNHGSSPDRLVSATGEVAGMTQVHEMAVDANGVMTMKQLADGLEIPAGGEVALKPGSFHIMFMDLKQPVKKGQSFKGTLTFEKAGTVEVEYCGRCPGRRA</sequence>